<dbReference type="PANTHER" id="PTHR43133">
    <property type="entry name" value="RNA POLYMERASE ECF-TYPE SIGMA FACTO"/>
    <property type="match status" value="1"/>
</dbReference>
<dbReference type="Gene3D" id="1.10.10.10">
    <property type="entry name" value="Winged helix-like DNA-binding domain superfamily/Winged helix DNA-binding domain"/>
    <property type="match status" value="1"/>
</dbReference>
<dbReference type="InterPro" id="IPR013324">
    <property type="entry name" value="RNA_pol_sigma_r3/r4-like"/>
</dbReference>
<evidence type="ECO:0000313" key="8">
    <source>
        <dbReference type="EMBL" id="RED64908.1"/>
    </source>
</evidence>
<proteinExistence type="inferred from homology"/>
<evidence type="ECO:0000313" key="9">
    <source>
        <dbReference type="Proteomes" id="UP000256869"/>
    </source>
</evidence>
<dbReference type="RefSeq" id="WP_115991653.1">
    <property type="nucleotide sequence ID" value="NZ_QRDY01000002.1"/>
</dbReference>
<sequence>MYKVEDVDHDPVSIRDDDRGLERLHAMLRRYCLSLTESAWEAEDLAQETWLKTIHAMPGFDHRNLEAYLLRIARNTWIDQTRRSATLNRILKKERPVSSAADIGSVEIEVIFQALLNHMSQLQLTIFLLRDVFDYSIAETADLLKTTEGAVKAALHRARRMLPAVKNEIESDILSLPANNEDMKTLLRVVALAYDSGNISTLVDLINRSEMEPVMAIGMLHSGYLQASTASPGGFHTYTGYNTNMSLAA</sequence>
<dbReference type="Pfam" id="PF08281">
    <property type="entry name" value="Sigma70_r4_2"/>
    <property type="match status" value="1"/>
</dbReference>
<accession>A0A3D9IT59</accession>
<dbReference type="InterPro" id="IPR007627">
    <property type="entry name" value="RNA_pol_sigma70_r2"/>
</dbReference>
<keyword evidence="2" id="KW-0805">Transcription regulation</keyword>
<feature type="domain" description="RNA polymerase sigma factor 70 region 4 type 2" evidence="7">
    <location>
        <begin position="111"/>
        <end position="162"/>
    </location>
</feature>
<evidence type="ECO:0000256" key="5">
    <source>
        <dbReference type="ARBA" id="ARBA00023163"/>
    </source>
</evidence>
<dbReference type="InterPro" id="IPR013249">
    <property type="entry name" value="RNA_pol_sigma70_r4_t2"/>
</dbReference>
<dbReference type="PANTHER" id="PTHR43133:SF8">
    <property type="entry name" value="RNA POLYMERASE SIGMA FACTOR HI_1459-RELATED"/>
    <property type="match status" value="1"/>
</dbReference>
<keyword evidence="5" id="KW-0804">Transcription</keyword>
<dbReference type="Pfam" id="PF04542">
    <property type="entry name" value="Sigma70_r2"/>
    <property type="match status" value="1"/>
</dbReference>
<evidence type="ECO:0000256" key="1">
    <source>
        <dbReference type="ARBA" id="ARBA00010641"/>
    </source>
</evidence>
<dbReference type="InterPro" id="IPR036388">
    <property type="entry name" value="WH-like_DNA-bd_sf"/>
</dbReference>
<feature type="domain" description="RNA polymerase sigma-70 region 2" evidence="6">
    <location>
        <begin position="22"/>
        <end position="84"/>
    </location>
</feature>
<keyword evidence="4" id="KW-0238">DNA-binding</keyword>
<keyword evidence="9" id="KW-1185">Reference proteome</keyword>
<dbReference type="SUPFAM" id="SSF88946">
    <property type="entry name" value="Sigma2 domain of RNA polymerase sigma factors"/>
    <property type="match status" value="1"/>
</dbReference>
<dbReference type="NCBIfam" id="TIGR02937">
    <property type="entry name" value="sigma70-ECF"/>
    <property type="match status" value="1"/>
</dbReference>
<dbReference type="InterPro" id="IPR014284">
    <property type="entry name" value="RNA_pol_sigma-70_dom"/>
</dbReference>
<name>A0A3D9IT59_9BACL</name>
<evidence type="ECO:0000256" key="4">
    <source>
        <dbReference type="ARBA" id="ARBA00023125"/>
    </source>
</evidence>
<organism evidence="8 9">
    <name type="scientific">Cohnella lupini</name>
    <dbReference type="NCBI Taxonomy" id="1294267"/>
    <lineage>
        <taxon>Bacteria</taxon>
        <taxon>Bacillati</taxon>
        <taxon>Bacillota</taxon>
        <taxon>Bacilli</taxon>
        <taxon>Bacillales</taxon>
        <taxon>Paenibacillaceae</taxon>
        <taxon>Cohnella</taxon>
    </lineage>
</organism>
<dbReference type="InterPro" id="IPR013325">
    <property type="entry name" value="RNA_pol_sigma_r2"/>
</dbReference>
<gene>
    <name evidence="8" type="ORF">DFP95_102329</name>
</gene>
<dbReference type="AlphaFoldDB" id="A0A3D9IT59"/>
<dbReference type="GO" id="GO:0003677">
    <property type="term" value="F:DNA binding"/>
    <property type="evidence" value="ECO:0007669"/>
    <property type="project" value="UniProtKB-KW"/>
</dbReference>
<dbReference type="GO" id="GO:0016987">
    <property type="term" value="F:sigma factor activity"/>
    <property type="evidence" value="ECO:0007669"/>
    <property type="project" value="UniProtKB-KW"/>
</dbReference>
<protein>
    <submittedName>
        <fullName evidence="8">RNA polymerase sigma-70 factor (ECF subfamily)</fullName>
    </submittedName>
</protein>
<dbReference type="OrthoDB" id="2381154at2"/>
<dbReference type="Proteomes" id="UP000256869">
    <property type="component" value="Unassembled WGS sequence"/>
</dbReference>
<comment type="similarity">
    <text evidence="1">Belongs to the sigma-70 factor family. ECF subfamily.</text>
</comment>
<evidence type="ECO:0000259" key="7">
    <source>
        <dbReference type="Pfam" id="PF08281"/>
    </source>
</evidence>
<evidence type="ECO:0000259" key="6">
    <source>
        <dbReference type="Pfam" id="PF04542"/>
    </source>
</evidence>
<dbReference type="EMBL" id="QRDY01000002">
    <property type="protein sequence ID" value="RED64908.1"/>
    <property type="molecule type" value="Genomic_DNA"/>
</dbReference>
<dbReference type="Gene3D" id="1.10.1740.10">
    <property type="match status" value="1"/>
</dbReference>
<evidence type="ECO:0000256" key="2">
    <source>
        <dbReference type="ARBA" id="ARBA00023015"/>
    </source>
</evidence>
<dbReference type="SUPFAM" id="SSF88659">
    <property type="entry name" value="Sigma3 and sigma4 domains of RNA polymerase sigma factors"/>
    <property type="match status" value="1"/>
</dbReference>
<reference evidence="8 9" key="1">
    <citation type="submission" date="2018-07" db="EMBL/GenBank/DDBJ databases">
        <title>Genomic Encyclopedia of Type Strains, Phase III (KMG-III): the genomes of soil and plant-associated and newly described type strains.</title>
        <authorList>
            <person name="Whitman W."/>
        </authorList>
    </citation>
    <scope>NUCLEOTIDE SEQUENCE [LARGE SCALE GENOMIC DNA]</scope>
    <source>
        <strain evidence="8 9">CECT 8236</strain>
    </source>
</reference>
<keyword evidence="3" id="KW-0731">Sigma factor</keyword>
<comment type="caution">
    <text evidence="8">The sequence shown here is derived from an EMBL/GenBank/DDBJ whole genome shotgun (WGS) entry which is preliminary data.</text>
</comment>
<dbReference type="GO" id="GO:0006352">
    <property type="term" value="P:DNA-templated transcription initiation"/>
    <property type="evidence" value="ECO:0007669"/>
    <property type="project" value="InterPro"/>
</dbReference>
<dbReference type="InterPro" id="IPR039425">
    <property type="entry name" value="RNA_pol_sigma-70-like"/>
</dbReference>
<evidence type="ECO:0000256" key="3">
    <source>
        <dbReference type="ARBA" id="ARBA00023082"/>
    </source>
</evidence>